<protein>
    <submittedName>
        <fullName evidence="2">TRAP-type uncharacterized transport system fused permease subunit</fullName>
    </submittedName>
</protein>
<keyword evidence="1" id="KW-1133">Transmembrane helix</keyword>
<dbReference type="RefSeq" id="WP_192777557.1">
    <property type="nucleotide sequence ID" value="NZ_BAAASY010000004.1"/>
</dbReference>
<accession>A0ABR9KM63</accession>
<feature type="transmembrane region" description="Helical" evidence="1">
    <location>
        <begin position="233"/>
        <end position="259"/>
    </location>
</feature>
<sequence length="276" mass="29850">MSSHLRHVRHLLDEGRFPWAHSYVDRLIADAPGDPEPLLLKALVLDHQGRPFEEPARRAAALGGHYTPLLERPAPAPAWRDTPGAWVFVFVLLTSVFEVVGEHVTGLDDLPWGGAPGVLLAVGACVGCWAALIKRKRQSPVEVARGRIAWARAVYAGLDDRNLRFRAGLASLGLFVVPVLASVGPEMIPFVAPALSEIVWTALLCAAGAALAWLSMCAALLRALRVSWVVRVNVVLAGALLAAPVWALGAWLLTLPWVIMLGVGLRREGALQRRPR</sequence>
<name>A0ABR9KM63_9ACTN</name>
<keyword evidence="3" id="KW-1185">Reference proteome</keyword>
<reference evidence="2 3" key="1">
    <citation type="submission" date="2020-10" db="EMBL/GenBank/DDBJ databases">
        <title>Sequencing the genomes of 1000 actinobacteria strains.</title>
        <authorList>
            <person name="Klenk H.-P."/>
        </authorList>
    </citation>
    <scope>NUCLEOTIDE SEQUENCE [LARGE SCALE GENOMIC DNA]</scope>
    <source>
        <strain evidence="2 3">DSM 43748</strain>
    </source>
</reference>
<dbReference type="EMBL" id="JADBEF010000001">
    <property type="protein sequence ID" value="MBE1562890.1"/>
    <property type="molecule type" value="Genomic_DNA"/>
</dbReference>
<organism evidence="2 3">
    <name type="scientific">Nonomuraea africana</name>
    <dbReference type="NCBI Taxonomy" id="46171"/>
    <lineage>
        <taxon>Bacteria</taxon>
        <taxon>Bacillati</taxon>
        <taxon>Actinomycetota</taxon>
        <taxon>Actinomycetes</taxon>
        <taxon>Streptosporangiales</taxon>
        <taxon>Streptosporangiaceae</taxon>
        <taxon>Nonomuraea</taxon>
    </lineage>
</organism>
<dbReference type="Proteomes" id="UP000661607">
    <property type="component" value="Unassembled WGS sequence"/>
</dbReference>
<keyword evidence="1" id="KW-0472">Membrane</keyword>
<gene>
    <name evidence="2" type="ORF">H4W81_005669</name>
</gene>
<feature type="transmembrane region" description="Helical" evidence="1">
    <location>
        <begin position="82"/>
        <end position="100"/>
    </location>
</feature>
<feature type="transmembrane region" description="Helical" evidence="1">
    <location>
        <begin position="169"/>
        <end position="192"/>
    </location>
</feature>
<evidence type="ECO:0000313" key="2">
    <source>
        <dbReference type="EMBL" id="MBE1562890.1"/>
    </source>
</evidence>
<keyword evidence="1" id="KW-0812">Transmembrane</keyword>
<feature type="transmembrane region" description="Helical" evidence="1">
    <location>
        <begin position="112"/>
        <end position="132"/>
    </location>
</feature>
<feature type="transmembrane region" description="Helical" evidence="1">
    <location>
        <begin position="198"/>
        <end position="221"/>
    </location>
</feature>
<proteinExistence type="predicted"/>
<comment type="caution">
    <text evidence="2">The sequence shown here is derived from an EMBL/GenBank/DDBJ whole genome shotgun (WGS) entry which is preliminary data.</text>
</comment>
<evidence type="ECO:0000313" key="3">
    <source>
        <dbReference type="Proteomes" id="UP000661607"/>
    </source>
</evidence>
<evidence type="ECO:0000256" key="1">
    <source>
        <dbReference type="SAM" id="Phobius"/>
    </source>
</evidence>